<dbReference type="SUPFAM" id="SSF88946">
    <property type="entry name" value="Sigma2 domain of RNA polymerase sigma factors"/>
    <property type="match status" value="1"/>
</dbReference>
<dbReference type="GO" id="GO:0006352">
    <property type="term" value="P:DNA-templated transcription initiation"/>
    <property type="evidence" value="ECO:0007669"/>
    <property type="project" value="InterPro"/>
</dbReference>
<feature type="compositionally biased region" description="Basic and acidic residues" evidence="1">
    <location>
        <begin position="11"/>
        <end position="20"/>
    </location>
</feature>
<dbReference type="InterPro" id="IPR013325">
    <property type="entry name" value="RNA_pol_sigma_r2"/>
</dbReference>
<organism evidence="2 3">
    <name type="scientific">Pseudorhizobium pelagicum</name>
    <dbReference type="NCBI Taxonomy" id="1509405"/>
    <lineage>
        <taxon>Bacteria</taxon>
        <taxon>Pseudomonadati</taxon>
        <taxon>Pseudomonadota</taxon>
        <taxon>Alphaproteobacteria</taxon>
        <taxon>Hyphomicrobiales</taxon>
        <taxon>Rhizobiaceae</taxon>
        <taxon>Rhizobium/Agrobacterium group</taxon>
        <taxon>Pseudorhizobium</taxon>
    </lineage>
</organism>
<reference evidence="2 3" key="1">
    <citation type="submission" date="2014-06" db="EMBL/GenBank/DDBJ databases">
        <title>Rhizobium pelagicum/R2-400B4.</title>
        <authorList>
            <person name="Kimes N.E."/>
            <person name="Lopez-Perez M."/>
        </authorList>
    </citation>
    <scope>NUCLEOTIDE SEQUENCE [LARGE SCALE GENOMIC DNA]</scope>
    <source>
        <strain evidence="2 3">R2-400B4</strain>
    </source>
</reference>
<evidence type="ECO:0000256" key="1">
    <source>
        <dbReference type="SAM" id="MobiDB-lite"/>
    </source>
</evidence>
<dbReference type="EMBL" id="JOKJ01000016">
    <property type="protein sequence ID" value="KEQ06350.1"/>
    <property type="molecule type" value="Genomic_DNA"/>
</dbReference>
<keyword evidence="3" id="KW-1185">Reference proteome</keyword>
<proteinExistence type="predicted"/>
<sequence length="88" mass="9997">MESEMNVTSRKPADTETRDRERLIETMAPSVHHMADRFMHSREAAAELARETLAKAKSDLEAGAVKTALDAHLFRIMHEIVLQRLGLR</sequence>
<comment type="caution">
    <text evidence="2">The sequence shown here is derived from an EMBL/GenBank/DDBJ whole genome shotgun (WGS) entry which is preliminary data.</text>
</comment>
<dbReference type="GO" id="GO:0003700">
    <property type="term" value="F:DNA-binding transcription factor activity"/>
    <property type="evidence" value="ECO:0007669"/>
    <property type="project" value="InterPro"/>
</dbReference>
<dbReference type="Gene3D" id="1.10.1740.10">
    <property type="match status" value="1"/>
</dbReference>
<accession>A0A922T7E8</accession>
<dbReference type="AlphaFoldDB" id="A0A922T7E8"/>
<gene>
    <name evidence="2" type="ORF">GV68_06670</name>
</gene>
<dbReference type="Proteomes" id="UP000052167">
    <property type="component" value="Unassembled WGS sequence"/>
</dbReference>
<name>A0A922T7E8_9HYPH</name>
<evidence type="ECO:0000313" key="2">
    <source>
        <dbReference type="EMBL" id="KEQ06350.1"/>
    </source>
</evidence>
<evidence type="ECO:0000313" key="3">
    <source>
        <dbReference type="Proteomes" id="UP000052167"/>
    </source>
</evidence>
<feature type="region of interest" description="Disordered" evidence="1">
    <location>
        <begin position="1"/>
        <end position="20"/>
    </location>
</feature>
<protein>
    <submittedName>
        <fullName evidence="2">Uncharacterized protein</fullName>
    </submittedName>
</protein>